<sequence>MTSEIHLCDQCGHTLHPDIRFTKFSSDTSTQLRSFFWPPNNDGTDVYREIDGIDNEIQKFNEEIERLRGSFSLLENARDGLVRLKAGRSALYSPIRKIPIETLELIFSFCSRLPELDHSQTISQHCREPKQVAFVSLPILSVAQTCALWREICLRKPEFWTDLVFRFDALYQTTPYTNTLRESSLTPLVTQYLSYSKSSPITIDFHAFGPRQTESDSSFGVPDFHEFVIGLLSILLAEAERWRSVVLALDYKLFHLDNFPQNGPIHMLANSQSGAVVFPHLENLSVIVAQENMSQHVRWEPHFARCVSTAPISQLMIPSCRGLDLPADRLTVLTFQDFEFSSIRILKHCQNLQRLQILSYHSGSDSLNQSTSYSFPHLSHFEISLIGCDEEPNAPDLFKVLALPSLATLIVKGEADDDGASPQWDMDAFSTMMSCSRDSLKTLNLYDVEMTSADVVEILSLTPHLTHFTCHLDGPMGIANDDEETDCPMFTVLDNLRVASDHDALEGGSTDLLPIARAIALLKHLVHLDLSNTWYAVDNATLKAACDVLESRFDSRDCMDLEYFRLITCRLHGVGERNLGRFNDLASRPGCRYTIVNSA</sequence>
<dbReference type="Proteomes" id="UP000559256">
    <property type="component" value="Unassembled WGS sequence"/>
</dbReference>
<evidence type="ECO:0008006" key="4">
    <source>
        <dbReference type="Google" id="ProtNLM"/>
    </source>
</evidence>
<name>A0A8H5FWR1_9AGAR</name>
<evidence type="ECO:0000256" key="1">
    <source>
        <dbReference type="SAM" id="Coils"/>
    </source>
</evidence>
<keyword evidence="3" id="KW-1185">Reference proteome</keyword>
<dbReference type="PANTHER" id="PTHR38926">
    <property type="entry name" value="F-BOX DOMAIN CONTAINING PROTEIN, EXPRESSED"/>
    <property type="match status" value="1"/>
</dbReference>
<dbReference type="EMBL" id="JAACJM010000068">
    <property type="protein sequence ID" value="KAF5352016.1"/>
    <property type="molecule type" value="Genomic_DNA"/>
</dbReference>
<keyword evidence="1" id="KW-0175">Coiled coil</keyword>
<evidence type="ECO:0000313" key="3">
    <source>
        <dbReference type="Proteomes" id="UP000559256"/>
    </source>
</evidence>
<protein>
    <recommendedName>
        <fullName evidence="4">F-box domain-containing protein</fullName>
    </recommendedName>
</protein>
<dbReference type="SUPFAM" id="SSF52047">
    <property type="entry name" value="RNI-like"/>
    <property type="match status" value="1"/>
</dbReference>
<dbReference type="InterPro" id="IPR032675">
    <property type="entry name" value="LRR_dom_sf"/>
</dbReference>
<evidence type="ECO:0000313" key="2">
    <source>
        <dbReference type="EMBL" id="KAF5352016.1"/>
    </source>
</evidence>
<dbReference type="AlphaFoldDB" id="A0A8H5FWR1"/>
<accession>A0A8H5FWR1</accession>
<organism evidence="2 3">
    <name type="scientific">Tetrapyrgos nigripes</name>
    <dbReference type="NCBI Taxonomy" id="182062"/>
    <lineage>
        <taxon>Eukaryota</taxon>
        <taxon>Fungi</taxon>
        <taxon>Dikarya</taxon>
        <taxon>Basidiomycota</taxon>
        <taxon>Agaricomycotina</taxon>
        <taxon>Agaricomycetes</taxon>
        <taxon>Agaricomycetidae</taxon>
        <taxon>Agaricales</taxon>
        <taxon>Marasmiineae</taxon>
        <taxon>Marasmiaceae</taxon>
        <taxon>Tetrapyrgos</taxon>
    </lineage>
</organism>
<gene>
    <name evidence="2" type="ORF">D9758_009424</name>
</gene>
<reference evidence="2 3" key="1">
    <citation type="journal article" date="2020" name="ISME J.">
        <title>Uncovering the hidden diversity of litter-decomposition mechanisms in mushroom-forming fungi.</title>
        <authorList>
            <person name="Floudas D."/>
            <person name="Bentzer J."/>
            <person name="Ahren D."/>
            <person name="Johansson T."/>
            <person name="Persson P."/>
            <person name="Tunlid A."/>
        </authorList>
    </citation>
    <scope>NUCLEOTIDE SEQUENCE [LARGE SCALE GENOMIC DNA]</scope>
    <source>
        <strain evidence="2 3">CBS 291.85</strain>
    </source>
</reference>
<dbReference type="Gene3D" id="3.80.10.10">
    <property type="entry name" value="Ribonuclease Inhibitor"/>
    <property type="match status" value="1"/>
</dbReference>
<dbReference type="PANTHER" id="PTHR38926:SF72">
    <property type="entry name" value="IM:7136021-RELATED"/>
    <property type="match status" value="1"/>
</dbReference>
<feature type="coiled-coil region" evidence="1">
    <location>
        <begin position="50"/>
        <end position="77"/>
    </location>
</feature>
<comment type="caution">
    <text evidence="2">The sequence shown here is derived from an EMBL/GenBank/DDBJ whole genome shotgun (WGS) entry which is preliminary data.</text>
</comment>
<proteinExistence type="predicted"/>
<dbReference type="OrthoDB" id="2910058at2759"/>